<accession>A0A9P6U909</accession>
<dbReference type="EMBL" id="JAAAJB010000133">
    <property type="protein sequence ID" value="KAG0264681.1"/>
    <property type="molecule type" value="Genomic_DNA"/>
</dbReference>
<feature type="domain" description="SCA7" evidence="2">
    <location>
        <begin position="242"/>
        <end position="309"/>
    </location>
</feature>
<dbReference type="PANTHER" id="PTHR47805:SF1">
    <property type="entry name" value="SAGA-ASSOCIATED FACTOR 73"/>
    <property type="match status" value="1"/>
</dbReference>
<dbReference type="InterPro" id="IPR037804">
    <property type="entry name" value="SGF73"/>
</dbReference>
<dbReference type="GO" id="GO:0006357">
    <property type="term" value="P:regulation of transcription by RNA polymerase II"/>
    <property type="evidence" value="ECO:0007669"/>
    <property type="project" value="TreeGrafter"/>
</dbReference>
<dbReference type="Pfam" id="PF07859">
    <property type="entry name" value="Abhydrolase_3"/>
    <property type="match status" value="1"/>
</dbReference>
<dbReference type="GO" id="GO:0031048">
    <property type="term" value="P:regulatory ncRNA-mediated heterochromatin formation"/>
    <property type="evidence" value="ECO:0007669"/>
    <property type="project" value="TreeGrafter"/>
</dbReference>
<protein>
    <recommendedName>
        <fullName evidence="2">SCA7 domain-containing protein</fullName>
    </recommendedName>
</protein>
<dbReference type="GO" id="GO:0016787">
    <property type="term" value="F:hydrolase activity"/>
    <property type="evidence" value="ECO:0007669"/>
    <property type="project" value="InterPro"/>
</dbReference>
<organism evidence="3 4">
    <name type="scientific">Actinomortierella ambigua</name>
    <dbReference type="NCBI Taxonomy" id="1343610"/>
    <lineage>
        <taxon>Eukaryota</taxon>
        <taxon>Fungi</taxon>
        <taxon>Fungi incertae sedis</taxon>
        <taxon>Mucoromycota</taxon>
        <taxon>Mortierellomycotina</taxon>
        <taxon>Mortierellomycetes</taxon>
        <taxon>Mortierellales</taxon>
        <taxon>Mortierellaceae</taxon>
        <taxon>Actinomortierella</taxon>
    </lineage>
</organism>
<dbReference type="AlphaFoldDB" id="A0A9P6U909"/>
<dbReference type="Gene3D" id="3.40.50.1820">
    <property type="entry name" value="alpha/beta hydrolase"/>
    <property type="match status" value="1"/>
</dbReference>
<proteinExistence type="predicted"/>
<feature type="compositionally biased region" description="Basic and acidic residues" evidence="1">
    <location>
        <begin position="222"/>
        <end position="231"/>
    </location>
</feature>
<dbReference type="InterPro" id="IPR013094">
    <property type="entry name" value="AB_hydrolase_3"/>
</dbReference>
<dbReference type="GO" id="GO:0000124">
    <property type="term" value="C:SAGA complex"/>
    <property type="evidence" value="ECO:0007669"/>
    <property type="project" value="InterPro"/>
</dbReference>
<name>A0A9P6U909_9FUNG</name>
<feature type="compositionally biased region" description="Basic residues" evidence="1">
    <location>
        <begin position="232"/>
        <end position="241"/>
    </location>
</feature>
<dbReference type="GO" id="GO:1904802">
    <property type="term" value="P:RITS complex assembly"/>
    <property type="evidence" value="ECO:0007669"/>
    <property type="project" value="TreeGrafter"/>
</dbReference>
<dbReference type="InterPro" id="IPR013243">
    <property type="entry name" value="SCA7_dom"/>
</dbReference>
<reference evidence="3" key="1">
    <citation type="journal article" date="2020" name="Fungal Divers.">
        <title>Resolving the Mortierellaceae phylogeny through synthesis of multi-gene phylogenetics and phylogenomics.</title>
        <authorList>
            <person name="Vandepol N."/>
            <person name="Liber J."/>
            <person name="Desiro A."/>
            <person name="Na H."/>
            <person name="Kennedy M."/>
            <person name="Barry K."/>
            <person name="Grigoriev I.V."/>
            <person name="Miller A.N."/>
            <person name="O'Donnell K."/>
            <person name="Stajich J.E."/>
            <person name="Bonito G."/>
        </authorList>
    </citation>
    <scope>NUCLEOTIDE SEQUENCE</scope>
    <source>
        <strain evidence="3">BC1065</strain>
    </source>
</reference>
<dbReference type="OrthoDB" id="433474at2759"/>
<evidence type="ECO:0000313" key="3">
    <source>
        <dbReference type="EMBL" id="KAG0264681.1"/>
    </source>
</evidence>
<sequence length="762" mass="84284">MSAPPAGWEALNERQTGLLLDQKQEIELVERGILDNAKSLLGPARLEAQTGLANAQTLSVFRDKDRWKALPASSGQHPPVQPDLFKSSTSWSEIRNQLDAENRCDVNEKPNAKTKSPTASRLDYQEMKTYGGQPMADDLVVMTCNHCNKPMIPSAYRQHRLHCKQEEPDSPEIPLSIQTDLHMDRKQDSATPKTKKRKESVALEEPVTPVTAASEMSPPPPPDKKPSEKKQKTAKPVKAKATGRVKGPLDLDKQCGVIAIPGGNPCTRSLTCKSHSMSAKRAVQGRSQPYDVLLGFYHKKPAPVKAEDKIKRIESEAPQAEKEDVNLDSDEEFNDLLEASRSSDPQPVAMRPMSYVRRRNNCLRIRDLLLDALKGPCRPMIPNGSSNDQPATMHLTPVAYTRLLCYISTGILRTTVRHILGRTPKGMSWMASCTIAVLRLVMGGQVLPIAQARKALKVCGSEAAIREGVYTDKGIAKWAHPVAYPGQWRGYWIPYREEKVKGPIRKLATADVGLDCDMVMLAIHGGGMVMGDALLWLPNYKQWIKLFKEKHNIKIGILSVDYSLSPEARYPVAIEECVAAYRYLVEVQGVDPRRIVLCGDSAGANLCLSTSLHLRDHYPRLGLPAGQVLYSPWVISPEPLQDSPDDYIVATGEDYFLHAYAEGEAKNLSSHYVGSSPMSAKTFAGLPKMLCFVGGVESLRPSIEQFVTKAKKDGAEITVELKEGKAHDYALIEMISGKKVVHEAALTMAQFVKAIWDDYPRA</sequence>
<dbReference type="Gene3D" id="6.10.140.1270">
    <property type="match status" value="1"/>
</dbReference>
<dbReference type="SUPFAM" id="SSF53474">
    <property type="entry name" value="alpha/beta-Hydrolases"/>
    <property type="match status" value="1"/>
</dbReference>
<keyword evidence="4" id="KW-1185">Reference proteome</keyword>
<comment type="caution">
    <text evidence="3">The sequence shown here is derived from an EMBL/GenBank/DDBJ whole genome shotgun (WGS) entry which is preliminary data.</text>
</comment>
<dbReference type="PROSITE" id="PS51505">
    <property type="entry name" value="SCA7"/>
    <property type="match status" value="1"/>
</dbReference>
<evidence type="ECO:0000259" key="2">
    <source>
        <dbReference type="PROSITE" id="PS51505"/>
    </source>
</evidence>
<dbReference type="Proteomes" id="UP000807716">
    <property type="component" value="Unassembled WGS sequence"/>
</dbReference>
<gene>
    <name evidence="3" type="ORF">DFQ27_001076</name>
</gene>
<feature type="region of interest" description="Disordered" evidence="1">
    <location>
        <begin position="162"/>
        <end position="241"/>
    </location>
</feature>
<evidence type="ECO:0000256" key="1">
    <source>
        <dbReference type="SAM" id="MobiDB-lite"/>
    </source>
</evidence>
<evidence type="ECO:0000313" key="4">
    <source>
        <dbReference type="Proteomes" id="UP000807716"/>
    </source>
</evidence>
<dbReference type="InterPro" id="IPR029058">
    <property type="entry name" value="AB_hydrolase_fold"/>
</dbReference>
<dbReference type="PANTHER" id="PTHR47805">
    <property type="entry name" value="SAGA-ASSOCIATED FACTOR 73"/>
    <property type="match status" value="1"/>
</dbReference>
<dbReference type="Pfam" id="PF08313">
    <property type="entry name" value="SCA7"/>
    <property type="match status" value="1"/>
</dbReference>